<keyword evidence="3" id="KW-1185">Reference proteome</keyword>
<feature type="compositionally biased region" description="Basic residues" evidence="1">
    <location>
        <begin position="38"/>
        <end position="52"/>
    </location>
</feature>
<dbReference type="RefSeq" id="WP_054969003.1">
    <property type="nucleotide sequence ID" value="NZ_LJCO01000044.1"/>
</dbReference>
<proteinExistence type="predicted"/>
<feature type="region of interest" description="Disordered" evidence="1">
    <location>
        <begin position="1"/>
        <end position="66"/>
    </location>
</feature>
<name>A0A0P9CDQ0_9BACL</name>
<dbReference type="AlphaFoldDB" id="A0A0P9CDQ0"/>
<feature type="compositionally biased region" description="Basic and acidic residues" evidence="1">
    <location>
        <begin position="1"/>
        <end position="14"/>
    </location>
</feature>
<dbReference type="OrthoDB" id="2376824at2"/>
<protein>
    <submittedName>
        <fullName evidence="2">Uncharacterized protein</fullName>
    </submittedName>
</protein>
<dbReference type="PATRIC" id="fig|471514.4.peg.3229"/>
<dbReference type="Proteomes" id="UP000050482">
    <property type="component" value="Unassembled WGS sequence"/>
</dbReference>
<evidence type="ECO:0000256" key="1">
    <source>
        <dbReference type="SAM" id="MobiDB-lite"/>
    </source>
</evidence>
<comment type="caution">
    <text evidence="2">The sequence shown here is derived from an EMBL/GenBank/DDBJ whole genome shotgun (WGS) entry which is preliminary data.</text>
</comment>
<accession>A0A0P9CDQ0</accession>
<evidence type="ECO:0000313" key="2">
    <source>
        <dbReference type="EMBL" id="KPV43878.1"/>
    </source>
</evidence>
<organism evidence="2 3">
    <name type="scientific">Alicyclobacillus ferrooxydans</name>
    <dbReference type="NCBI Taxonomy" id="471514"/>
    <lineage>
        <taxon>Bacteria</taxon>
        <taxon>Bacillati</taxon>
        <taxon>Bacillota</taxon>
        <taxon>Bacilli</taxon>
        <taxon>Bacillales</taxon>
        <taxon>Alicyclobacillaceae</taxon>
        <taxon>Alicyclobacillus</taxon>
    </lineage>
</organism>
<evidence type="ECO:0000313" key="3">
    <source>
        <dbReference type="Proteomes" id="UP000050482"/>
    </source>
</evidence>
<sequence length="66" mass="7171">MTDARRKSIGRGDEASGPVMNARASQSMARGESEEKLGHHHYGTPKKGKYSRRLGGEYGASVSHLQ</sequence>
<reference evidence="2 3" key="1">
    <citation type="submission" date="2015-09" db="EMBL/GenBank/DDBJ databases">
        <title>Draft genome sequence of Alicyclobacillus ferrooxydans DSM 22381.</title>
        <authorList>
            <person name="Hemp J."/>
        </authorList>
    </citation>
    <scope>NUCLEOTIDE SEQUENCE [LARGE SCALE GENOMIC DNA]</scope>
    <source>
        <strain evidence="2 3">TC-34</strain>
    </source>
</reference>
<dbReference type="EMBL" id="LJCO01000044">
    <property type="protein sequence ID" value="KPV43878.1"/>
    <property type="molecule type" value="Genomic_DNA"/>
</dbReference>
<gene>
    <name evidence="2" type="ORF">AN477_09940</name>
</gene>